<dbReference type="GO" id="GO:0016853">
    <property type="term" value="F:isomerase activity"/>
    <property type="evidence" value="ECO:0007669"/>
    <property type="project" value="TreeGrafter"/>
</dbReference>
<proteinExistence type="predicted"/>
<accession>A0A382DIB6</accession>
<dbReference type="PANTHER" id="PTHR13774:SF32">
    <property type="entry name" value="ANTISENSE-ENHANCING SEQUENCE 1"/>
    <property type="match status" value="1"/>
</dbReference>
<dbReference type="Pfam" id="PF02567">
    <property type="entry name" value="PhzC-PhzF"/>
    <property type="match status" value="1"/>
</dbReference>
<dbReference type="PANTHER" id="PTHR13774">
    <property type="entry name" value="PHENAZINE BIOSYNTHESIS PROTEIN"/>
    <property type="match status" value="1"/>
</dbReference>
<name>A0A382DIB6_9ZZZZ</name>
<dbReference type="Gene3D" id="3.10.310.10">
    <property type="entry name" value="Diaminopimelate Epimerase, Chain A, domain 1"/>
    <property type="match status" value="2"/>
</dbReference>
<sequence length="295" mass="32970">MEISFYHVNVFTDHIFGGNPLAVFTDGQCFREEDLQMVAREMNLSETTFVYPSTRDEADFDVRIFTPTLEIPFAGHPTLGTAYVLRKNGWVTRDKNPIRLNFKAEIIPVWSEKDKDFMQHPAAKTLYELDRSEKIAKALGLSLNRLDNTLPVQVVSTGFPALLVPVSSLHAMQEITLNLQTLHEVLNPLDIDMIYPFCRETMRTENTVHSRAFAPGIGISEDPATGSVAGALGAYLANLENNQAIELDMVIEQGYEMERPSIINVEVSKQGGEIQKIRVGGQTQAVFTGRMNLAH</sequence>
<dbReference type="GO" id="GO:0005737">
    <property type="term" value="C:cytoplasm"/>
    <property type="evidence" value="ECO:0007669"/>
    <property type="project" value="TreeGrafter"/>
</dbReference>
<dbReference type="SUPFAM" id="SSF54506">
    <property type="entry name" value="Diaminopimelate epimerase-like"/>
    <property type="match status" value="1"/>
</dbReference>
<organism evidence="1">
    <name type="scientific">marine metagenome</name>
    <dbReference type="NCBI Taxonomy" id="408172"/>
    <lineage>
        <taxon>unclassified sequences</taxon>
        <taxon>metagenomes</taxon>
        <taxon>ecological metagenomes</taxon>
    </lineage>
</organism>
<protein>
    <recommendedName>
        <fullName evidence="2">Phenazine biosynthesis protein</fullName>
    </recommendedName>
</protein>
<dbReference type="EMBL" id="UINC01039521">
    <property type="protein sequence ID" value="SVB38128.1"/>
    <property type="molecule type" value="Genomic_DNA"/>
</dbReference>
<gene>
    <name evidence="1" type="ORF">METZ01_LOCUS190982</name>
</gene>
<evidence type="ECO:0000313" key="1">
    <source>
        <dbReference type="EMBL" id="SVB38128.1"/>
    </source>
</evidence>
<dbReference type="InterPro" id="IPR003719">
    <property type="entry name" value="Phenazine_PhzF-like"/>
</dbReference>
<dbReference type="PIRSF" id="PIRSF016184">
    <property type="entry name" value="PhzC_PhzF"/>
    <property type="match status" value="1"/>
</dbReference>
<dbReference type="AlphaFoldDB" id="A0A382DIB6"/>
<reference evidence="1" key="1">
    <citation type="submission" date="2018-05" db="EMBL/GenBank/DDBJ databases">
        <authorList>
            <person name="Lanie J.A."/>
            <person name="Ng W.-L."/>
            <person name="Kazmierczak K.M."/>
            <person name="Andrzejewski T.M."/>
            <person name="Davidsen T.M."/>
            <person name="Wayne K.J."/>
            <person name="Tettelin H."/>
            <person name="Glass J.I."/>
            <person name="Rusch D."/>
            <person name="Podicherti R."/>
            <person name="Tsui H.-C.T."/>
            <person name="Winkler M.E."/>
        </authorList>
    </citation>
    <scope>NUCLEOTIDE SEQUENCE</scope>
</reference>
<evidence type="ECO:0008006" key="2">
    <source>
        <dbReference type="Google" id="ProtNLM"/>
    </source>
</evidence>
<dbReference type="NCBIfam" id="TIGR00654">
    <property type="entry name" value="PhzF_family"/>
    <property type="match status" value="1"/>
</dbReference>